<keyword evidence="3" id="KW-1185">Reference proteome</keyword>
<dbReference type="AlphaFoldDB" id="A0A849HMN5"/>
<keyword evidence="2" id="KW-0540">Nuclease</keyword>
<comment type="caution">
    <text evidence="2">The sequence shown here is derived from an EMBL/GenBank/DDBJ whole genome shotgun (WGS) entry which is preliminary data.</text>
</comment>
<dbReference type="Pfam" id="PF05685">
    <property type="entry name" value="Uma2"/>
    <property type="match status" value="1"/>
</dbReference>
<name>A0A849HMN5_9MICO</name>
<dbReference type="GO" id="GO:0004519">
    <property type="term" value="F:endonuclease activity"/>
    <property type="evidence" value="ECO:0007669"/>
    <property type="project" value="UniProtKB-KW"/>
</dbReference>
<reference evidence="2 3" key="1">
    <citation type="submission" date="2020-04" db="EMBL/GenBank/DDBJ databases">
        <title>Knoellia sp. isolate from air conditioner.</title>
        <authorList>
            <person name="Chea S."/>
            <person name="Kim D.-U."/>
        </authorList>
    </citation>
    <scope>NUCLEOTIDE SEQUENCE [LARGE SCALE GENOMIC DNA]</scope>
    <source>
        <strain evidence="2 3">DB2414S</strain>
    </source>
</reference>
<accession>A0A849HMN5</accession>
<sequence>MTAMESTGLVFVGEPFTRADLEAMPDDGRRHELIDGTLLVTPAPTPRHQRVSMRLSALLYDTATPGFEVLTAPLDVVLADDTVVQPDLLVARGDAFSDKDLPVAPLLAVEILSPSTRLIDLNLKKARYELAGCPHYWVVDPQAPSLTAWALRDGAYVEVASVSGDETYAASEPFAVEVTPSALVADR</sequence>
<dbReference type="InterPro" id="IPR012296">
    <property type="entry name" value="Nuclease_put_TT1808"/>
</dbReference>
<dbReference type="PANTHER" id="PTHR34107:SF4">
    <property type="entry name" value="SLL1222 PROTEIN"/>
    <property type="match status" value="1"/>
</dbReference>
<evidence type="ECO:0000313" key="2">
    <source>
        <dbReference type="EMBL" id="NNM47651.1"/>
    </source>
</evidence>
<keyword evidence="2" id="KW-0255">Endonuclease</keyword>
<dbReference type="EMBL" id="JABEPQ010000004">
    <property type="protein sequence ID" value="NNM47651.1"/>
    <property type="molecule type" value="Genomic_DNA"/>
</dbReference>
<gene>
    <name evidence="2" type="ORF">HJG52_16795</name>
</gene>
<evidence type="ECO:0000259" key="1">
    <source>
        <dbReference type="Pfam" id="PF05685"/>
    </source>
</evidence>
<dbReference type="Proteomes" id="UP000588586">
    <property type="component" value="Unassembled WGS sequence"/>
</dbReference>
<keyword evidence="2" id="KW-0378">Hydrolase</keyword>
<dbReference type="CDD" id="cd06260">
    <property type="entry name" value="DUF820-like"/>
    <property type="match status" value="1"/>
</dbReference>
<feature type="domain" description="Putative restriction endonuclease" evidence="1">
    <location>
        <begin position="20"/>
        <end position="175"/>
    </location>
</feature>
<dbReference type="SUPFAM" id="SSF52980">
    <property type="entry name" value="Restriction endonuclease-like"/>
    <property type="match status" value="1"/>
</dbReference>
<organism evidence="2 3">
    <name type="scientific">Knoellia koreensis</name>
    <dbReference type="NCBI Taxonomy" id="2730921"/>
    <lineage>
        <taxon>Bacteria</taxon>
        <taxon>Bacillati</taxon>
        <taxon>Actinomycetota</taxon>
        <taxon>Actinomycetes</taxon>
        <taxon>Micrococcales</taxon>
        <taxon>Intrasporangiaceae</taxon>
        <taxon>Knoellia</taxon>
    </lineage>
</organism>
<dbReference type="PANTHER" id="PTHR34107">
    <property type="entry name" value="SLL0198 PROTEIN-RELATED"/>
    <property type="match status" value="1"/>
</dbReference>
<evidence type="ECO:0000313" key="3">
    <source>
        <dbReference type="Proteomes" id="UP000588586"/>
    </source>
</evidence>
<dbReference type="InterPro" id="IPR011335">
    <property type="entry name" value="Restrct_endonuc-II-like"/>
</dbReference>
<protein>
    <submittedName>
        <fullName evidence="2">Uma2 family endonuclease</fullName>
    </submittedName>
</protein>
<dbReference type="InterPro" id="IPR008538">
    <property type="entry name" value="Uma2"/>
</dbReference>
<dbReference type="Gene3D" id="3.90.1570.10">
    <property type="entry name" value="tt1808, chain A"/>
    <property type="match status" value="1"/>
</dbReference>
<proteinExistence type="predicted"/>